<evidence type="ECO:0000313" key="2">
    <source>
        <dbReference type="EMBL" id="GGB73805.1"/>
    </source>
</evidence>
<reference evidence="3" key="1">
    <citation type="journal article" date="2019" name="Int. J. Syst. Evol. Microbiol.">
        <title>The Global Catalogue of Microorganisms (GCM) 10K type strain sequencing project: providing services to taxonomists for standard genome sequencing and annotation.</title>
        <authorList>
            <consortium name="The Broad Institute Genomics Platform"/>
            <consortium name="The Broad Institute Genome Sequencing Center for Infectious Disease"/>
            <person name="Wu L."/>
            <person name="Ma J."/>
        </authorList>
    </citation>
    <scope>NUCLEOTIDE SEQUENCE [LARGE SCALE GENOMIC DNA]</scope>
    <source>
        <strain evidence="3">CGMCC 1.15928</strain>
    </source>
</reference>
<comment type="caution">
    <text evidence="2">The sequence shown here is derived from an EMBL/GenBank/DDBJ whole genome shotgun (WGS) entry which is preliminary data.</text>
</comment>
<accession>A0ABQ1JPU8</accession>
<dbReference type="InterPro" id="IPR041916">
    <property type="entry name" value="Anti_sigma_zinc_sf"/>
</dbReference>
<dbReference type="InterPro" id="IPR014710">
    <property type="entry name" value="RmlC-like_jellyroll"/>
</dbReference>
<dbReference type="InterPro" id="IPR012807">
    <property type="entry name" value="Anti-sigma_ChrR"/>
</dbReference>
<proteinExistence type="predicted"/>
<keyword evidence="3" id="KW-1185">Reference proteome</keyword>
<protein>
    <submittedName>
        <fullName evidence="2">Transcriptional regulator</fullName>
    </submittedName>
</protein>
<organism evidence="2 3">
    <name type="scientific">Henriciella pelagia</name>
    <dbReference type="NCBI Taxonomy" id="1977912"/>
    <lineage>
        <taxon>Bacteria</taxon>
        <taxon>Pseudomonadati</taxon>
        <taxon>Pseudomonadota</taxon>
        <taxon>Alphaproteobacteria</taxon>
        <taxon>Hyphomonadales</taxon>
        <taxon>Hyphomonadaceae</taxon>
        <taxon>Henriciella</taxon>
    </lineage>
</organism>
<dbReference type="EMBL" id="BMKF01000002">
    <property type="protein sequence ID" value="GGB73805.1"/>
    <property type="molecule type" value="Genomic_DNA"/>
</dbReference>
<gene>
    <name evidence="2" type="ORF">GCM10011503_23170</name>
</gene>
<dbReference type="SUPFAM" id="SSF51182">
    <property type="entry name" value="RmlC-like cupins"/>
    <property type="match status" value="1"/>
</dbReference>
<dbReference type="InterPro" id="IPR011051">
    <property type="entry name" value="RmlC_Cupin_sf"/>
</dbReference>
<sequence>MSTPESTSMSDLYSAYAAGRLSPAFALMVETQAAIRDDIAVDIAVSETIAGAMLEGEERELLSPNAFERALKALEAFETEDAALRDAAKQAGEGVNELLALPEPLRTRALDACAQGGWNRLTRGVSRLDLSGNSYVHTHLYRIEPGAAVPQHSHRGDEYTLVVQGGFSDHVGSYGPGDICRKSPSDTHQPIADDDGVCLALAISEGGLKFTGLLGLVQKALRK</sequence>
<dbReference type="Pfam" id="PF12973">
    <property type="entry name" value="Cupin_7"/>
    <property type="match status" value="1"/>
</dbReference>
<dbReference type="InterPro" id="IPR025979">
    <property type="entry name" value="ChrR-like_cupin_dom"/>
</dbReference>
<dbReference type="Gene3D" id="1.10.10.1320">
    <property type="entry name" value="Anti-sigma factor, zinc-finger domain"/>
    <property type="match status" value="1"/>
</dbReference>
<name>A0ABQ1JPU8_9PROT</name>
<evidence type="ECO:0000259" key="1">
    <source>
        <dbReference type="Pfam" id="PF12973"/>
    </source>
</evidence>
<dbReference type="Proteomes" id="UP000628854">
    <property type="component" value="Unassembled WGS sequence"/>
</dbReference>
<feature type="domain" description="ChrR-like cupin" evidence="1">
    <location>
        <begin position="113"/>
        <end position="200"/>
    </location>
</feature>
<dbReference type="Gene3D" id="2.60.120.10">
    <property type="entry name" value="Jelly Rolls"/>
    <property type="match status" value="1"/>
</dbReference>
<evidence type="ECO:0000313" key="3">
    <source>
        <dbReference type="Proteomes" id="UP000628854"/>
    </source>
</evidence>
<dbReference type="CDD" id="cd20301">
    <property type="entry name" value="cupin_ChrR"/>
    <property type="match status" value="1"/>
</dbReference>